<evidence type="ECO:0000256" key="1">
    <source>
        <dbReference type="ARBA" id="ARBA00022741"/>
    </source>
</evidence>
<dbReference type="FunFam" id="1.10.8.60:FF:000014">
    <property type="entry name" value="DNA-binding transcriptional regulator NtrC"/>
    <property type="match status" value="1"/>
</dbReference>
<evidence type="ECO:0000256" key="4">
    <source>
        <dbReference type="ARBA" id="ARBA00023125"/>
    </source>
</evidence>
<keyword evidence="9" id="KW-1185">Reference proteome</keyword>
<dbReference type="InterPro" id="IPR025662">
    <property type="entry name" value="Sigma_54_int_dom_ATP-bd_1"/>
</dbReference>
<feature type="domain" description="Sigma-54 factor interaction" evidence="7">
    <location>
        <begin position="229"/>
        <end position="458"/>
    </location>
</feature>
<dbReference type="InterPro" id="IPR002078">
    <property type="entry name" value="Sigma_54_int"/>
</dbReference>
<dbReference type="PROSITE" id="PS00688">
    <property type="entry name" value="SIGMA54_INTERACT_3"/>
    <property type="match status" value="1"/>
</dbReference>
<accession>C4FI59</accession>
<dbReference type="Pfam" id="PF00158">
    <property type="entry name" value="Sigma54_activat"/>
    <property type="match status" value="1"/>
</dbReference>
<dbReference type="Gene3D" id="3.40.50.300">
    <property type="entry name" value="P-loop containing nucleotide triphosphate hydrolases"/>
    <property type="match status" value="1"/>
</dbReference>
<dbReference type="PROSITE" id="PS00676">
    <property type="entry name" value="SIGMA54_INTERACT_2"/>
    <property type="match status" value="1"/>
</dbReference>
<dbReference type="SMART" id="SM00091">
    <property type="entry name" value="PAS"/>
    <property type="match status" value="2"/>
</dbReference>
<dbReference type="SUPFAM" id="SSF55785">
    <property type="entry name" value="PYP-like sensor domain (PAS domain)"/>
    <property type="match status" value="1"/>
</dbReference>
<evidence type="ECO:0000256" key="6">
    <source>
        <dbReference type="ARBA" id="ARBA00023163"/>
    </source>
</evidence>
<evidence type="ECO:0000313" key="8">
    <source>
        <dbReference type="EMBL" id="EEP61246.1"/>
    </source>
</evidence>
<dbReference type="Gene3D" id="1.10.8.60">
    <property type="match status" value="1"/>
</dbReference>
<dbReference type="PROSITE" id="PS50045">
    <property type="entry name" value="SIGMA54_INTERACT_4"/>
    <property type="match status" value="1"/>
</dbReference>
<keyword evidence="1" id="KW-0547">Nucleotide-binding</keyword>
<dbReference type="InterPro" id="IPR002197">
    <property type="entry name" value="HTH_Fis"/>
</dbReference>
<dbReference type="FunFam" id="3.40.50.300:FF:000006">
    <property type="entry name" value="DNA-binding transcriptional regulator NtrC"/>
    <property type="match status" value="1"/>
</dbReference>
<evidence type="ECO:0000259" key="7">
    <source>
        <dbReference type="PROSITE" id="PS50045"/>
    </source>
</evidence>
<dbReference type="PROSITE" id="PS00675">
    <property type="entry name" value="SIGMA54_INTERACT_1"/>
    <property type="match status" value="1"/>
</dbReference>
<dbReference type="SMART" id="SM00382">
    <property type="entry name" value="AAA"/>
    <property type="match status" value="1"/>
</dbReference>
<dbReference type="Gene3D" id="3.30.450.20">
    <property type="entry name" value="PAS domain"/>
    <property type="match status" value="2"/>
</dbReference>
<keyword evidence="2" id="KW-0067">ATP-binding</keyword>
<dbReference type="SUPFAM" id="SSF52540">
    <property type="entry name" value="P-loop containing nucleoside triphosphate hydrolases"/>
    <property type="match status" value="1"/>
</dbReference>
<dbReference type="Gene3D" id="1.10.10.60">
    <property type="entry name" value="Homeodomain-like"/>
    <property type="match status" value="1"/>
</dbReference>
<proteinExistence type="predicted"/>
<dbReference type="GO" id="GO:0043565">
    <property type="term" value="F:sequence-specific DNA binding"/>
    <property type="evidence" value="ECO:0007669"/>
    <property type="project" value="InterPro"/>
</dbReference>
<dbReference type="Pfam" id="PF02954">
    <property type="entry name" value="HTH_8"/>
    <property type="match status" value="1"/>
</dbReference>
<name>C4FI59_9AQUI</name>
<reference evidence="8 9" key="1">
    <citation type="submission" date="2009-04" db="EMBL/GenBank/DDBJ databases">
        <authorList>
            <person name="Reysenbach A.-L."/>
            <person name="Heidelberg J.F."/>
            <person name="Nelson W.C."/>
        </authorList>
    </citation>
    <scope>NUCLEOTIDE SEQUENCE [LARGE SCALE GENOMIC DNA]</scope>
    <source>
        <strain evidence="8 9">SS-5</strain>
    </source>
</reference>
<dbReference type="PANTHER" id="PTHR32071">
    <property type="entry name" value="TRANSCRIPTIONAL REGULATORY PROTEIN"/>
    <property type="match status" value="1"/>
</dbReference>
<dbReference type="InterPro" id="IPR058031">
    <property type="entry name" value="AAA_lid_NorR"/>
</dbReference>
<dbReference type="InterPro" id="IPR025944">
    <property type="entry name" value="Sigma_54_int_dom_CS"/>
</dbReference>
<comment type="caution">
    <text evidence="8">The sequence shown here is derived from an EMBL/GenBank/DDBJ whole genome shotgun (WGS) entry which is preliminary data.</text>
</comment>
<sequence length="531" mass="60504">MDLDLLNNLSTGVIFVDKNKEIKYVNKTAKDILNIKEGQSCKNLKMFDICKKCPIDYYNKHSTFPEFEDFNITLSCCSKKVCYSFKPVFENGEFAGIIEEIRDSTKVNQYIEIIKKEKEFSHLILDSVIDAIVVVDNQGKIINYNQNAKNLLCREVDIKGMNLSLLIKKDLKELPSSREDIIIETPAYGKIKVSAVFTRLKSGEGSIFSFYVVPDCMLSQEAASNKSRLITKSSLMVYVLDIAKTVADTTANVLLEGESGTGKNVLAKYIHNQSSRRDKPFVKINCAAIPDNLLESELFGYVKGAFTGAVKDKPGKVELADGGTLFLDEIGELPTYLQSKLLHLIQEKEFERLGDTKTKKVDVRIIAATNKDLSQLVKEGKFREDLYYRLKVISIKVPALRERKEDIPFLINYFIDLYSKQYNKHIKGISPEAVRLLLNYDYPGNIRELENIIERAVILAKGKFIEVSDLPDEIVYNTKILTQNDLDEEIDEKQKILRVLESVNWNKSKAAKILNIDRVTLWRKLKKYGLV</sequence>
<dbReference type="PRINTS" id="PR01590">
    <property type="entry name" value="HTHFIS"/>
</dbReference>
<dbReference type="GO" id="GO:0006355">
    <property type="term" value="P:regulation of DNA-templated transcription"/>
    <property type="evidence" value="ECO:0007669"/>
    <property type="project" value="InterPro"/>
</dbReference>
<dbReference type="Proteomes" id="UP000005540">
    <property type="component" value="Unassembled WGS sequence"/>
</dbReference>
<dbReference type="SUPFAM" id="SSF46689">
    <property type="entry name" value="Homeodomain-like"/>
    <property type="match status" value="1"/>
</dbReference>
<keyword evidence="6" id="KW-0804">Transcription</keyword>
<dbReference type="EMBL" id="ABZS01000014">
    <property type="protein sequence ID" value="EEP61246.1"/>
    <property type="molecule type" value="Genomic_DNA"/>
</dbReference>
<dbReference type="InterPro" id="IPR003593">
    <property type="entry name" value="AAA+_ATPase"/>
</dbReference>
<dbReference type="GO" id="GO:0005524">
    <property type="term" value="F:ATP binding"/>
    <property type="evidence" value="ECO:0007669"/>
    <property type="project" value="UniProtKB-KW"/>
</dbReference>
<dbReference type="AlphaFoldDB" id="C4FI59"/>
<dbReference type="InterPro" id="IPR027417">
    <property type="entry name" value="P-loop_NTPase"/>
</dbReference>
<dbReference type="InterPro" id="IPR035965">
    <property type="entry name" value="PAS-like_dom_sf"/>
</dbReference>
<protein>
    <submittedName>
        <fullName evidence="8">AAA family ATPase</fullName>
    </submittedName>
</protein>
<organism evidence="8 9">
    <name type="scientific">Sulfurihydrogenibium yellowstonense SS-5</name>
    <dbReference type="NCBI Taxonomy" id="432331"/>
    <lineage>
        <taxon>Bacteria</taxon>
        <taxon>Pseudomonadati</taxon>
        <taxon>Aquificota</taxon>
        <taxon>Aquificia</taxon>
        <taxon>Aquificales</taxon>
        <taxon>Hydrogenothermaceae</taxon>
        <taxon>Sulfurihydrogenibium</taxon>
    </lineage>
</organism>
<dbReference type="InterPro" id="IPR009057">
    <property type="entry name" value="Homeodomain-like_sf"/>
</dbReference>
<evidence type="ECO:0000256" key="5">
    <source>
        <dbReference type="ARBA" id="ARBA00023159"/>
    </source>
</evidence>
<dbReference type="CDD" id="cd00009">
    <property type="entry name" value="AAA"/>
    <property type="match status" value="1"/>
</dbReference>
<keyword evidence="5" id="KW-0010">Activator</keyword>
<dbReference type="CDD" id="cd00130">
    <property type="entry name" value="PAS"/>
    <property type="match status" value="1"/>
</dbReference>
<dbReference type="OrthoDB" id="9803970at2"/>
<dbReference type="Pfam" id="PF13188">
    <property type="entry name" value="PAS_8"/>
    <property type="match status" value="2"/>
</dbReference>
<dbReference type="InterPro" id="IPR025943">
    <property type="entry name" value="Sigma_54_int_dom_ATP-bd_2"/>
</dbReference>
<keyword evidence="3" id="KW-0805">Transcription regulation</keyword>
<dbReference type="InterPro" id="IPR000014">
    <property type="entry name" value="PAS"/>
</dbReference>
<evidence type="ECO:0000256" key="3">
    <source>
        <dbReference type="ARBA" id="ARBA00023015"/>
    </source>
</evidence>
<keyword evidence="4" id="KW-0238">DNA-binding</keyword>
<gene>
    <name evidence="8" type="ORF">SULYE_0243</name>
</gene>
<evidence type="ECO:0000256" key="2">
    <source>
        <dbReference type="ARBA" id="ARBA00022840"/>
    </source>
</evidence>
<dbReference type="Pfam" id="PF25601">
    <property type="entry name" value="AAA_lid_14"/>
    <property type="match status" value="1"/>
</dbReference>
<evidence type="ECO:0000313" key="9">
    <source>
        <dbReference type="Proteomes" id="UP000005540"/>
    </source>
</evidence>